<evidence type="ECO:0000313" key="4">
    <source>
        <dbReference type="Proteomes" id="UP001648503"/>
    </source>
</evidence>
<organism evidence="3 4">
    <name type="scientific">Batrachochytrium salamandrivorans</name>
    <dbReference type="NCBI Taxonomy" id="1357716"/>
    <lineage>
        <taxon>Eukaryota</taxon>
        <taxon>Fungi</taxon>
        <taxon>Fungi incertae sedis</taxon>
        <taxon>Chytridiomycota</taxon>
        <taxon>Chytridiomycota incertae sedis</taxon>
        <taxon>Chytridiomycetes</taxon>
        <taxon>Rhizophydiales</taxon>
        <taxon>Rhizophydiales incertae sedis</taxon>
        <taxon>Batrachochytrium</taxon>
    </lineage>
</organism>
<keyword evidence="4" id="KW-1185">Reference proteome</keyword>
<feature type="compositionally biased region" description="Polar residues" evidence="1">
    <location>
        <begin position="62"/>
        <end position="73"/>
    </location>
</feature>
<feature type="region of interest" description="Disordered" evidence="1">
    <location>
        <begin position="43"/>
        <end position="133"/>
    </location>
</feature>
<accession>A0ABQ8F406</accession>
<proteinExistence type="predicted"/>
<feature type="chain" id="PRO_5045828608" evidence="2">
    <location>
        <begin position="19"/>
        <end position="354"/>
    </location>
</feature>
<feature type="signal peptide" evidence="2">
    <location>
        <begin position="1"/>
        <end position="18"/>
    </location>
</feature>
<comment type="caution">
    <text evidence="3">The sequence shown here is derived from an EMBL/GenBank/DDBJ whole genome shotgun (WGS) entry which is preliminary data.</text>
</comment>
<dbReference type="Proteomes" id="UP001648503">
    <property type="component" value="Unassembled WGS sequence"/>
</dbReference>
<evidence type="ECO:0000256" key="2">
    <source>
        <dbReference type="SAM" id="SignalP"/>
    </source>
</evidence>
<reference evidence="3 4" key="1">
    <citation type="submission" date="2021-02" db="EMBL/GenBank/DDBJ databases">
        <title>Variation within the Batrachochytrium salamandrivorans European outbreak.</title>
        <authorList>
            <person name="Kelly M."/>
            <person name="Pasmans F."/>
            <person name="Shea T.P."/>
            <person name="Munoz J.F."/>
            <person name="Carranza S."/>
            <person name="Cuomo C.A."/>
            <person name="Martel A."/>
        </authorList>
    </citation>
    <scope>NUCLEOTIDE SEQUENCE [LARGE SCALE GENOMIC DNA]</scope>
    <source>
        <strain evidence="3 4">AMFP18/2</strain>
    </source>
</reference>
<keyword evidence="2" id="KW-0732">Signal</keyword>
<gene>
    <name evidence="3" type="ORF">BASA50_008504</name>
</gene>
<dbReference type="EMBL" id="JAFCIX010000397">
    <property type="protein sequence ID" value="KAH6591795.1"/>
    <property type="molecule type" value="Genomic_DNA"/>
</dbReference>
<sequence>MRLSTGVILSILSANVFAIEHLNDVHSGSLLARRAVVADADGPFLQKRNNNEDQKKQAKPKTFSNPNSPQAENAYTPVVSEDDPDSNPNPSPDTGKGPTDSHAYGPNQSDADKNERGNAYTGIDPSQEGASFVNFPRESSSQVLDRMRHSVSRVKTGVGLLYSRRRASVSSKEVAFELDGKEGMVMGKKGKKIGKELYALFLLALETSQSYKTLYLDPVNSPFVLELPTSTPSGSKQRYKRLQKDVQQSIKNHILDIKYAIRYITREPENVILELEKLLKKTDNFYLFISSMKPRYSSLLKDLEISGSRHLANLEIHIEAVGAYKHSLFSRFGDLKKIIDDHIKNPNRPGTSKS</sequence>
<name>A0ABQ8F406_9FUNG</name>
<evidence type="ECO:0000256" key="1">
    <source>
        <dbReference type="SAM" id="MobiDB-lite"/>
    </source>
</evidence>
<evidence type="ECO:0000313" key="3">
    <source>
        <dbReference type="EMBL" id="KAH6591795.1"/>
    </source>
</evidence>
<protein>
    <submittedName>
        <fullName evidence="3">Uncharacterized protein</fullName>
    </submittedName>
</protein>